<dbReference type="PANTHER" id="PTHR16062">
    <property type="entry name" value="SWI/SNF-RELATED"/>
    <property type="match status" value="1"/>
</dbReference>
<keyword evidence="3" id="KW-0156">Chromatin regulator</keyword>
<feature type="domain" description="Bromo" evidence="9">
    <location>
        <begin position="1"/>
        <end position="58"/>
    </location>
</feature>
<dbReference type="PROSITE" id="PS50014">
    <property type="entry name" value="BROMODOMAIN_2"/>
    <property type="match status" value="1"/>
</dbReference>
<gene>
    <name evidence="11" type="ORF">K435DRAFT_671466</name>
    <name evidence="10" type="ORF">K435DRAFT_701844</name>
</gene>
<dbReference type="GO" id="GO:0003682">
    <property type="term" value="F:chromatin binding"/>
    <property type="evidence" value="ECO:0007669"/>
    <property type="project" value="TreeGrafter"/>
</dbReference>
<evidence type="ECO:0000313" key="11">
    <source>
        <dbReference type="EMBL" id="THU92801.1"/>
    </source>
</evidence>
<evidence type="ECO:0000313" key="12">
    <source>
        <dbReference type="Proteomes" id="UP000297245"/>
    </source>
</evidence>
<dbReference type="AlphaFoldDB" id="A0A4S8KPU5"/>
<evidence type="ECO:0000256" key="4">
    <source>
        <dbReference type="ARBA" id="ARBA00023015"/>
    </source>
</evidence>
<evidence type="ECO:0000259" key="9">
    <source>
        <dbReference type="PROSITE" id="PS50014"/>
    </source>
</evidence>
<reference evidence="10 12" key="1">
    <citation type="journal article" date="2019" name="Nat. Ecol. Evol.">
        <title>Megaphylogeny resolves global patterns of mushroom evolution.</title>
        <authorList>
            <person name="Varga T."/>
            <person name="Krizsan K."/>
            <person name="Foldi C."/>
            <person name="Dima B."/>
            <person name="Sanchez-Garcia M."/>
            <person name="Sanchez-Ramirez S."/>
            <person name="Szollosi G.J."/>
            <person name="Szarkandi J.G."/>
            <person name="Papp V."/>
            <person name="Albert L."/>
            <person name="Andreopoulos W."/>
            <person name="Angelini C."/>
            <person name="Antonin V."/>
            <person name="Barry K.W."/>
            <person name="Bougher N.L."/>
            <person name="Buchanan P."/>
            <person name="Buyck B."/>
            <person name="Bense V."/>
            <person name="Catcheside P."/>
            <person name="Chovatia M."/>
            <person name="Cooper J."/>
            <person name="Damon W."/>
            <person name="Desjardin D."/>
            <person name="Finy P."/>
            <person name="Geml J."/>
            <person name="Haridas S."/>
            <person name="Hughes K."/>
            <person name="Justo A."/>
            <person name="Karasinski D."/>
            <person name="Kautmanova I."/>
            <person name="Kiss B."/>
            <person name="Kocsube S."/>
            <person name="Kotiranta H."/>
            <person name="LaButti K.M."/>
            <person name="Lechner B.E."/>
            <person name="Liimatainen K."/>
            <person name="Lipzen A."/>
            <person name="Lukacs Z."/>
            <person name="Mihaltcheva S."/>
            <person name="Morgado L.N."/>
            <person name="Niskanen T."/>
            <person name="Noordeloos M.E."/>
            <person name="Ohm R.A."/>
            <person name="Ortiz-Santana B."/>
            <person name="Ovrebo C."/>
            <person name="Racz N."/>
            <person name="Riley R."/>
            <person name="Savchenko A."/>
            <person name="Shiryaev A."/>
            <person name="Soop K."/>
            <person name="Spirin V."/>
            <person name="Szebenyi C."/>
            <person name="Tomsovsky M."/>
            <person name="Tulloss R.E."/>
            <person name="Uehling J."/>
            <person name="Grigoriev I.V."/>
            <person name="Vagvolgyi C."/>
            <person name="Papp T."/>
            <person name="Martin F.M."/>
            <person name="Miettinen O."/>
            <person name="Hibbett D.S."/>
            <person name="Nagy L.G."/>
        </authorList>
    </citation>
    <scope>NUCLEOTIDE SEQUENCE [LARGE SCALE GENOMIC DNA]</scope>
    <source>
        <strain evidence="10 12">CBS 962.96</strain>
    </source>
</reference>
<dbReference type="EMBL" id="ML180364">
    <property type="protein sequence ID" value="THU77689.1"/>
    <property type="molecule type" value="Genomic_DNA"/>
</dbReference>
<evidence type="ECO:0000256" key="3">
    <source>
        <dbReference type="ARBA" id="ARBA00022853"/>
    </source>
</evidence>
<dbReference type="GO" id="GO:0006368">
    <property type="term" value="P:transcription elongation by RNA polymerase II"/>
    <property type="evidence" value="ECO:0007669"/>
    <property type="project" value="TreeGrafter"/>
</dbReference>
<comment type="subcellular location">
    <subcellularLocation>
        <location evidence="1">Nucleus</location>
    </subcellularLocation>
</comment>
<dbReference type="InterPro" id="IPR037382">
    <property type="entry name" value="Rsc/polybromo"/>
</dbReference>
<sequence>IWKDYYEVIKNPISMAHIRQIMNASAAKTYSSLEQFRDDWHLMFQNACTYNQDDSQIYEDAIELRAVFDSKLADMAQEYGYSLDTSLLTVYE</sequence>
<dbReference type="GO" id="GO:0006338">
    <property type="term" value="P:chromatin remodeling"/>
    <property type="evidence" value="ECO:0007669"/>
    <property type="project" value="InterPro"/>
</dbReference>
<dbReference type="InterPro" id="IPR036427">
    <property type="entry name" value="Bromodomain-like_sf"/>
</dbReference>
<dbReference type="OrthoDB" id="6017at2759"/>
<keyword evidence="7" id="KW-0539">Nucleus</keyword>
<evidence type="ECO:0000313" key="10">
    <source>
        <dbReference type="EMBL" id="THU77689.1"/>
    </source>
</evidence>
<name>A0A4S8KPU5_DENBC</name>
<keyword evidence="12" id="KW-1185">Reference proteome</keyword>
<dbReference type="PRINTS" id="PR00503">
    <property type="entry name" value="BROMODOMAIN"/>
</dbReference>
<evidence type="ECO:0000256" key="5">
    <source>
        <dbReference type="ARBA" id="ARBA00023117"/>
    </source>
</evidence>
<dbReference type="Proteomes" id="UP000297245">
    <property type="component" value="Unassembled WGS sequence"/>
</dbReference>
<evidence type="ECO:0000256" key="2">
    <source>
        <dbReference type="ARBA" id="ARBA00022737"/>
    </source>
</evidence>
<dbReference type="SMART" id="SM00297">
    <property type="entry name" value="BROMO"/>
    <property type="match status" value="1"/>
</dbReference>
<keyword evidence="5 8" id="KW-0103">Bromodomain</keyword>
<dbReference type="SUPFAM" id="SSF47370">
    <property type="entry name" value="Bromodomain"/>
    <property type="match status" value="1"/>
</dbReference>
<dbReference type="InterPro" id="IPR001487">
    <property type="entry name" value="Bromodomain"/>
</dbReference>
<evidence type="ECO:0000256" key="8">
    <source>
        <dbReference type="PROSITE-ProRule" id="PRU00035"/>
    </source>
</evidence>
<feature type="non-terminal residue" evidence="10">
    <location>
        <position position="1"/>
    </location>
</feature>
<proteinExistence type="predicted"/>
<evidence type="ECO:0000256" key="7">
    <source>
        <dbReference type="ARBA" id="ARBA00023242"/>
    </source>
</evidence>
<evidence type="ECO:0000256" key="1">
    <source>
        <dbReference type="ARBA" id="ARBA00004123"/>
    </source>
</evidence>
<evidence type="ECO:0000256" key="6">
    <source>
        <dbReference type="ARBA" id="ARBA00023163"/>
    </source>
</evidence>
<dbReference type="EMBL" id="ML179267">
    <property type="protein sequence ID" value="THU92801.1"/>
    <property type="molecule type" value="Genomic_DNA"/>
</dbReference>
<dbReference type="Gene3D" id="1.20.920.10">
    <property type="entry name" value="Bromodomain-like"/>
    <property type="match status" value="1"/>
</dbReference>
<organism evidence="10 12">
    <name type="scientific">Dendrothele bispora (strain CBS 962.96)</name>
    <dbReference type="NCBI Taxonomy" id="1314807"/>
    <lineage>
        <taxon>Eukaryota</taxon>
        <taxon>Fungi</taxon>
        <taxon>Dikarya</taxon>
        <taxon>Basidiomycota</taxon>
        <taxon>Agaricomycotina</taxon>
        <taxon>Agaricomycetes</taxon>
        <taxon>Agaricomycetidae</taxon>
        <taxon>Agaricales</taxon>
        <taxon>Agaricales incertae sedis</taxon>
        <taxon>Dendrothele</taxon>
    </lineage>
</organism>
<dbReference type="Pfam" id="PF00439">
    <property type="entry name" value="Bromodomain"/>
    <property type="match status" value="1"/>
</dbReference>
<keyword evidence="4" id="KW-0805">Transcription regulation</keyword>
<protein>
    <submittedName>
        <fullName evidence="10">Bromodomain-containing protein</fullName>
    </submittedName>
</protein>
<keyword evidence="2" id="KW-0677">Repeat</keyword>
<dbReference type="GO" id="GO:0016586">
    <property type="term" value="C:RSC-type complex"/>
    <property type="evidence" value="ECO:0007669"/>
    <property type="project" value="InterPro"/>
</dbReference>
<dbReference type="PANTHER" id="PTHR16062:SF19">
    <property type="entry name" value="PROTEIN POLYBROMO-1"/>
    <property type="match status" value="1"/>
</dbReference>
<accession>A0A4S8KPU5</accession>
<keyword evidence="6" id="KW-0804">Transcription</keyword>